<dbReference type="EMBL" id="CAJOBA010005519">
    <property type="protein sequence ID" value="CAF3746224.1"/>
    <property type="molecule type" value="Genomic_DNA"/>
</dbReference>
<evidence type="ECO:0000256" key="2">
    <source>
        <dbReference type="ARBA" id="ARBA00005648"/>
    </source>
</evidence>
<keyword evidence="3 6" id="KW-0812">Transmembrane</keyword>
<comment type="subcellular location">
    <subcellularLocation>
        <location evidence="1">Endoplasmic reticulum-Golgi intermediate compartment membrane</location>
        <topology evidence="1">Multi-pass membrane protein</topology>
    </subcellularLocation>
</comment>
<proteinExistence type="inferred from homology"/>
<keyword evidence="4 6" id="KW-1133">Transmembrane helix</keyword>
<evidence type="ECO:0000256" key="3">
    <source>
        <dbReference type="ARBA" id="ARBA00022692"/>
    </source>
</evidence>
<dbReference type="AlphaFoldDB" id="A0A814AT08"/>
<reference evidence="9" key="1">
    <citation type="submission" date="2021-02" db="EMBL/GenBank/DDBJ databases">
        <authorList>
            <person name="Nowell W R."/>
        </authorList>
    </citation>
    <scope>NUCLEOTIDE SEQUENCE</scope>
</reference>
<feature type="domain" description="Endoplasmic reticulum vesicle transporter N-terminal" evidence="8">
    <location>
        <begin position="57"/>
        <end position="122"/>
    </location>
</feature>
<evidence type="ECO:0000313" key="11">
    <source>
        <dbReference type="EMBL" id="CAF3697828.1"/>
    </source>
</evidence>
<feature type="transmembrane region" description="Helical" evidence="6">
    <location>
        <begin position="334"/>
        <end position="363"/>
    </location>
</feature>
<dbReference type="InterPro" id="IPR045888">
    <property type="entry name" value="Erv"/>
</dbReference>
<evidence type="ECO:0000256" key="4">
    <source>
        <dbReference type="ARBA" id="ARBA00022989"/>
    </source>
</evidence>
<evidence type="ECO:0000259" key="7">
    <source>
        <dbReference type="Pfam" id="PF07970"/>
    </source>
</evidence>
<feature type="domain" description="Endoplasmic reticulum vesicle transporter C-terminal" evidence="7">
    <location>
        <begin position="187"/>
        <end position="355"/>
    </location>
</feature>
<dbReference type="GO" id="GO:0005783">
    <property type="term" value="C:endoplasmic reticulum"/>
    <property type="evidence" value="ECO:0007669"/>
    <property type="project" value="TreeGrafter"/>
</dbReference>
<dbReference type="OrthoDB" id="5541786at2759"/>
<dbReference type="Pfam" id="PF13850">
    <property type="entry name" value="ERGIC_N"/>
    <property type="match status" value="1"/>
</dbReference>
<evidence type="ECO:0000313" key="12">
    <source>
        <dbReference type="EMBL" id="CAF3746224.1"/>
    </source>
</evidence>
<dbReference type="GO" id="GO:0030134">
    <property type="term" value="C:COPII-coated ER to Golgi transport vesicle"/>
    <property type="evidence" value="ECO:0007669"/>
    <property type="project" value="TreeGrafter"/>
</dbReference>
<comment type="similarity">
    <text evidence="2">Belongs to the ERGIC family.</text>
</comment>
<dbReference type="Proteomes" id="UP000681722">
    <property type="component" value="Unassembled WGS sequence"/>
</dbReference>
<dbReference type="InterPro" id="IPR039542">
    <property type="entry name" value="Erv_N"/>
</dbReference>
<dbReference type="InterPro" id="IPR012936">
    <property type="entry name" value="Erv_C"/>
</dbReference>
<dbReference type="Proteomes" id="UP000663829">
    <property type="component" value="Unassembled WGS sequence"/>
</dbReference>
<keyword evidence="13" id="KW-1185">Reference proteome</keyword>
<dbReference type="PANTHER" id="PTHR10984">
    <property type="entry name" value="ENDOPLASMIC RETICULUM-GOLGI INTERMEDIATE COMPARTMENT PROTEIN"/>
    <property type="match status" value="1"/>
</dbReference>
<keyword evidence="5 6" id="KW-0472">Membrane</keyword>
<dbReference type="Pfam" id="PF07970">
    <property type="entry name" value="COPIIcoated_ERV"/>
    <property type="match status" value="1"/>
</dbReference>
<dbReference type="EMBL" id="CAJNOK010005513">
    <property type="protein sequence ID" value="CAF0975432.1"/>
    <property type="molecule type" value="Genomic_DNA"/>
</dbReference>
<gene>
    <name evidence="9" type="ORF">GPM918_LOCUS9497</name>
    <name evidence="10" type="ORF">OVA965_LOCUS13304</name>
    <name evidence="11" type="ORF">SRO942_LOCUS9498</name>
    <name evidence="12" type="ORF">TMI583_LOCUS13307</name>
</gene>
<dbReference type="GO" id="GO:0006890">
    <property type="term" value="P:retrograde vesicle-mediated transport, Golgi to endoplasmic reticulum"/>
    <property type="evidence" value="ECO:0007669"/>
    <property type="project" value="TreeGrafter"/>
</dbReference>
<dbReference type="Proteomes" id="UP000682733">
    <property type="component" value="Unassembled WGS sequence"/>
</dbReference>
<sequence length="399" mass="45412">MLRQRRKTIVPIEIVKDLDVFLKVENDLKDPTTTGGTSKVRFLVESCLIPYIYYPFLVALITALVVLCLTFIRIITFENTSLKYDYSVDWDHESKLKINVDITIATQCMFIGSDVLDVTNKNPLEAGKLDEEDTWFELSNTQARAFKNLQIGNELLRKQYHAIHDVIWLDGFNMHNEQLPKREINPDRPKDACRFHGTLEVTKVAGNFHIIMGKSFSLFGAHAHLSPLGIEYAMNFSHRIDQFSFGHPSPGLVQPLNGDLKLSKTATQMYQYFIEVVPTVVDTRHANVETYQYAVTEKTREINHNQGSHGIPGIFIRYEISPMKITVKEVNRSYWFLLVEIGGIIGGVFATSGMIHSIINILYESFYKKGEKSHHEMNETIIIAKNNVGVTPESSAVLQ</sequence>
<dbReference type="EMBL" id="CAJNOQ010001771">
    <property type="protein sequence ID" value="CAF0917981.1"/>
    <property type="molecule type" value="Genomic_DNA"/>
</dbReference>
<accession>A0A814AT08</accession>
<dbReference type="PANTHER" id="PTHR10984:SF30">
    <property type="entry name" value="ENDOPLASMIC RETICULUM-GOLGI INTERMEDIATE COMPARTMENT PROTEIN 2"/>
    <property type="match status" value="1"/>
</dbReference>
<dbReference type="EMBL" id="CAJOBC010001771">
    <property type="protein sequence ID" value="CAF3697828.1"/>
    <property type="molecule type" value="Genomic_DNA"/>
</dbReference>
<feature type="transmembrane region" description="Helical" evidence="6">
    <location>
        <begin position="51"/>
        <end position="72"/>
    </location>
</feature>
<name>A0A814AT08_9BILA</name>
<protein>
    <recommendedName>
        <fullName evidence="14">Endoplasmic reticulum-Golgi intermediate compartment protein 2</fullName>
    </recommendedName>
</protein>
<dbReference type="GO" id="GO:0006888">
    <property type="term" value="P:endoplasmic reticulum to Golgi vesicle-mediated transport"/>
    <property type="evidence" value="ECO:0007669"/>
    <property type="project" value="TreeGrafter"/>
</dbReference>
<evidence type="ECO:0000313" key="9">
    <source>
        <dbReference type="EMBL" id="CAF0917981.1"/>
    </source>
</evidence>
<evidence type="ECO:0000256" key="6">
    <source>
        <dbReference type="SAM" id="Phobius"/>
    </source>
</evidence>
<organism evidence="9 13">
    <name type="scientific">Didymodactylos carnosus</name>
    <dbReference type="NCBI Taxonomy" id="1234261"/>
    <lineage>
        <taxon>Eukaryota</taxon>
        <taxon>Metazoa</taxon>
        <taxon>Spiralia</taxon>
        <taxon>Gnathifera</taxon>
        <taxon>Rotifera</taxon>
        <taxon>Eurotatoria</taxon>
        <taxon>Bdelloidea</taxon>
        <taxon>Philodinida</taxon>
        <taxon>Philodinidae</taxon>
        <taxon>Didymodactylos</taxon>
    </lineage>
</organism>
<evidence type="ECO:0000256" key="1">
    <source>
        <dbReference type="ARBA" id="ARBA00004457"/>
    </source>
</evidence>
<evidence type="ECO:0000313" key="10">
    <source>
        <dbReference type="EMBL" id="CAF0975432.1"/>
    </source>
</evidence>
<evidence type="ECO:0000313" key="13">
    <source>
        <dbReference type="Proteomes" id="UP000663829"/>
    </source>
</evidence>
<evidence type="ECO:0000259" key="8">
    <source>
        <dbReference type="Pfam" id="PF13850"/>
    </source>
</evidence>
<dbReference type="GO" id="GO:0033116">
    <property type="term" value="C:endoplasmic reticulum-Golgi intermediate compartment membrane"/>
    <property type="evidence" value="ECO:0007669"/>
    <property type="project" value="UniProtKB-SubCell"/>
</dbReference>
<comment type="caution">
    <text evidence="9">The sequence shown here is derived from an EMBL/GenBank/DDBJ whole genome shotgun (WGS) entry which is preliminary data.</text>
</comment>
<evidence type="ECO:0000256" key="5">
    <source>
        <dbReference type="ARBA" id="ARBA00023136"/>
    </source>
</evidence>
<evidence type="ECO:0008006" key="14">
    <source>
        <dbReference type="Google" id="ProtNLM"/>
    </source>
</evidence>
<dbReference type="Proteomes" id="UP000677228">
    <property type="component" value="Unassembled WGS sequence"/>
</dbReference>